<dbReference type="PANTHER" id="PTHR45762">
    <property type="entry name" value="ZINC FINGER RNA-BINDING PROTEIN"/>
    <property type="match status" value="1"/>
</dbReference>
<dbReference type="Proteomes" id="UP000694388">
    <property type="component" value="Unplaced"/>
</dbReference>
<reference evidence="2" key="1">
    <citation type="submission" date="2025-05" db="UniProtKB">
        <authorList>
            <consortium name="Ensembl"/>
        </authorList>
    </citation>
    <scope>IDENTIFICATION</scope>
</reference>
<dbReference type="SUPFAM" id="SSF57667">
    <property type="entry name" value="beta-beta-alpha zinc fingers"/>
    <property type="match status" value="1"/>
</dbReference>
<dbReference type="Ensembl" id="ENSEBUT00000016862.1">
    <property type="protein sequence ID" value="ENSEBUP00000016286.1"/>
    <property type="gene ID" value="ENSEBUG00000010208.1"/>
</dbReference>
<accession>A0A8C4QJ86</accession>
<dbReference type="GeneTree" id="ENSGT00930000152822"/>
<keyword evidence="3" id="KW-1185">Reference proteome</keyword>
<proteinExistence type="predicted"/>
<sequence>MAEDEEKSDVAASTPKESDEASVQEDEPNEPKVAHNDVLLNHWCWICSLGCTSEETLLEHRKGQKHRKAEAALGLGDKSKPQESKSQTLPDKPKNASMKEAVKGQAKLQEAKTHMLGDLLDNNATDEAIIGLSHIKEHLPEEGGTGIVYSCSLCGCKPSMHAHVVLSHLAGFKHRLNFLQRYYPDQLCPDKYVGVPSGYSKHVKALAKEVQRLEGWSKHQIQSPSSSNVLEEIMKVTGMKHKGFVAQLKELAKHNEPAIGINHITEHLCKK</sequence>
<feature type="region of interest" description="Disordered" evidence="1">
    <location>
        <begin position="1"/>
        <end position="32"/>
    </location>
</feature>
<feature type="region of interest" description="Disordered" evidence="1">
    <location>
        <begin position="68"/>
        <end position="99"/>
    </location>
</feature>
<dbReference type="Gene3D" id="3.30.160.60">
    <property type="entry name" value="Classic Zinc Finger"/>
    <property type="match status" value="1"/>
</dbReference>
<evidence type="ECO:0000313" key="3">
    <source>
        <dbReference type="Proteomes" id="UP000694388"/>
    </source>
</evidence>
<organism evidence="2 3">
    <name type="scientific">Eptatretus burgeri</name>
    <name type="common">Inshore hagfish</name>
    <dbReference type="NCBI Taxonomy" id="7764"/>
    <lineage>
        <taxon>Eukaryota</taxon>
        <taxon>Metazoa</taxon>
        <taxon>Chordata</taxon>
        <taxon>Craniata</taxon>
        <taxon>Vertebrata</taxon>
        <taxon>Cyclostomata</taxon>
        <taxon>Myxini</taxon>
        <taxon>Myxiniformes</taxon>
        <taxon>Myxinidae</taxon>
        <taxon>Eptatretinae</taxon>
        <taxon>Eptatretus</taxon>
    </lineage>
</organism>
<dbReference type="GO" id="GO:0003727">
    <property type="term" value="F:single-stranded RNA binding"/>
    <property type="evidence" value="ECO:0007669"/>
    <property type="project" value="TreeGrafter"/>
</dbReference>
<evidence type="ECO:0000313" key="2">
    <source>
        <dbReference type="Ensembl" id="ENSEBUP00000016264.1"/>
    </source>
</evidence>
<name>A0A8C4QJ86_EPTBU</name>
<dbReference type="GO" id="GO:0071011">
    <property type="term" value="C:precatalytic spliceosome"/>
    <property type="evidence" value="ECO:0007669"/>
    <property type="project" value="TreeGrafter"/>
</dbReference>
<evidence type="ECO:0000256" key="1">
    <source>
        <dbReference type="SAM" id="MobiDB-lite"/>
    </source>
</evidence>
<dbReference type="AlphaFoldDB" id="A0A8C4QJ86"/>
<protein>
    <submittedName>
        <fullName evidence="2">Uncharacterized protein</fullName>
    </submittedName>
</protein>
<dbReference type="PANTHER" id="PTHR45762:SF3">
    <property type="entry name" value="ZINC-FINGER PROTEIN AT 72D, ISOFORM B"/>
    <property type="match status" value="1"/>
</dbReference>
<dbReference type="Ensembl" id="ENSEBUT00000016840.1">
    <property type="protein sequence ID" value="ENSEBUP00000016264.1"/>
    <property type="gene ID" value="ENSEBUG00000010208.1"/>
</dbReference>
<dbReference type="InterPro" id="IPR036236">
    <property type="entry name" value="Znf_C2H2_sf"/>
</dbReference>
<dbReference type="GO" id="GO:0003725">
    <property type="term" value="F:double-stranded RNA binding"/>
    <property type="evidence" value="ECO:0007669"/>
    <property type="project" value="TreeGrafter"/>
</dbReference>